<proteinExistence type="predicted"/>
<dbReference type="AlphaFoldDB" id="A0AA97NRG0"/>
<protein>
    <submittedName>
        <fullName evidence="1">Uncharacterized protein</fullName>
    </submittedName>
</protein>
<dbReference type="Proteomes" id="UP000011086">
    <property type="component" value="Unassembled WGS sequence"/>
</dbReference>
<gene>
    <name evidence="1" type="ORF">OOU_Y34scaffold00744g66</name>
</gene>
<sequence length="102" mass="11133">MPLVPIYITAENVILETVNEFLEVAERAQSQHADRKLDRFAIITNVSLDSDASTGGPAKGFTCFAAGGRARQSRGMQCFRPEPLPGAETAAWLGLVRRDGWI</sequence>
<accession>A0AA97NRG0</accession>
<evidence type="ECO:0000313" key="1">
    <source>
        <dbReference type="EMBL" id="ELQ34902.1"/>
    </source>
</evidence>
<name>A0AA97NRG0_PYRO3</name>
<dbReference type="EMBL" id="JH793502">
    <property type="protein sequence ID" value="ELQ34902.1"/>
    <property type="molecule type" value="Genomic_DNA"/>
</dbReference>
<reference evidence="1" key="1">
    <citation type="journal article" date="2012" name="PLoS Genet.">
        <title>Comparative analysis of the genomes of two field isolates of the rice blast fungus Magnaporthe oryzae.</title>
        <authorList>
            <person name="Xue M."/>
            <person name="Yang J."/>
            <person name="Li Z."/>
            <person name="Hu S."/>
            <person name="Yao N."/>
            <person name="Dean R.A."/>
            <person name="Zhao W."/>
            <person name="Shen M."/>
            <person name="Zhang H."/>
            <person name="Li C."/>
            <person name="Liu L."/>
            <person name="Cao L."/>
            <person name="Xu X."/>
            <person name="Xing Y."/>
            <person name="Hsiang T."/>
            <person name="Zhang Z."/>
            <person name="Xu J.R."/>
            <person name="Peng Y.L."/>
        </authorList>
    </citation>
    <scope>NUCLEOTIDE SEQUENCE</scope>
    <source>
        <strain evidence="1">Y34</strain>
    </source>
</reference>
<organism evidence="1">
    <name type="scientific">Pyricularia oryzae (strain Y34)</name>
    <name type="common">Rice blast fungus</name>
    <name type="synonym">Magnaporthe oryzae</name>
    <dbReference type="NCBI Taxonomy" id="1143189"/>
    <lineage>
        <taxon>Eukaryota</taxon>
        <taxon>Fungi</taxon>
        <taxon>Dikarya</taxon>
        <taxon>Ascomycota</taxon>
        <taxon>Pezizomycotina</taxon>
        <taxon>Sordariomycetes</taxon>
        <taxon>Sordariomycetidae</taxon>
        <taxon>Magnaporthales</taxon>
        <taxon>Pyriculariaceae</taxon>
        <taxon>Pyricularia</taxon>
    </lineage>
</organism>